<protein>
    <submittedName>
        <fullName evidence="1">Uncharacterized protein</fullName>
    </submittedName>
</protein>
<organism evidence="1 2">
    <name type="scientific">Glossina morsitans morsitans</name>
    <name type="common">Savannah tsetse fly</name>
    <dbReference type="NCBI Taxonomy" id="37546"/>
    <lineage>
        <taxon>Eukaryota</taxon>
        <taxon>Metazoa</taxon>
        <taxon>Ecdysozoa</taxon>
        <taxon>Arthropoda</taxon>
        <taxon>Hexapoda</taxon>
        <taxon>Insecta</taxon>
        <taxon>Pterygota</taxon>
        <taxon>Neoptera</taxon>
        <taxon>Endopterygota</taxon>
        <taxon>Diptera</taxon>
        <taxon>Brachycera</taxon>
        <taxon>Muscomorpha</taxon>
        <taxon>Hippoboscoidea</taxon>
        <taxon>Glossinidae</taxon>
        <taxon>Glossina</taxon>
    </lineage>
</organism>
<accession>A0A1B0FFM8</accession>
<reference evidence="1" key="1">
    <citation type="submission" date="2020-05" db="UniProtKB">
        <authorList>
            <consortium name="EnsemblMetazoa"/>
        </authorList>
    </citation>
    <scope>IDENTIFICATION</scope>
    <source>
        <strain evidence="1">Yale</strain>
    </source>
</reference>
<dbReference type="VEuPathDB" id="VectorBase:GMOY002416"/>
<dbReference type="STRING" id="37546.A0A1B0FFM8"/>
<dbReference type="EnsemblMetazoa" id="GMOY002416-RA">
    <property type="protein sequence ID" value="GMOY002416-PA"/>
    <property type="gene ID" value="GMOY002416"/>
</dbReference>
<dbReference type="EMBL" id="CCAG010010778">
    <property type="status" value="NOT_ANNOTATED_CDS"/>
    <property type="molecule type" value="Genomic_DNA"/>
</dbReference>
<dbReference type="InterPro" id="IPR026736">
    <property type="entry name" value="Virilizer"/>
</dbReference>
<keyword evidence="2" id="KW-1185">Reference proteome</keyword>
<dbReference type="Proteomes" id="UP000092444">
    <property type="component" value="Unassembled WGS sequence"/>
</dbReference>
<dbReference type="AlphaFoldDB" id="A0A1B0FFM8"/>
<evidence type="ECO:0000313" key="2">
    <source>
        <dbReference type="Proteomes" id="UP000092444"/>
    </source>
</evidence>
<name>A0A1B0FFM8_GLOMM</name>
<proteinExistence type="predicted"/>
<dbReference type="GO" id="GO:0003723">
    <property type="term" value="F:RNA binding"/>
    <property type="evidence" value="ECO:0007669"/>
    <property type="project" value="TreeGrafter"/>
</dbReference>
<evidence type="ECO:0000313" key="1">
    <source>
        <dbReference type="EnsemblMetazoa" id="GMOY002416-PA"/>
    </source>
</evidence>
<dbReference type="GO" id="GO:0036396">
    <property type="term" value="C:RNA N6-methyladenosine methyltransferase complex"/>
    <property type="evidence" value="ECO:0007669"/>
    <property type="project" value="TreeGrafter"/>
</dbReference>
<dbReference type="PANTHER" id="PTHR23185:SF0">
    <property type="entry name" value="PROTEIN VIRILIZER HOMOLOG"/>
    <property type="match status" value="1"/>
</dbReference>
<sequence>MVDFCVRYCENLEYLIEHGNHILELAKNHDTFEPSVSAVLQEIFVYLKPLEARNIFAYDDIGSLVEVISPSLEYTTTLPGAKAPYVALLFYAADVLQVLIRVLEQIYTYYEQPDLHAPVLRTLQELHCCQIILPTIQIMREMLSFAIQCLDAIDHLIRTYNLLHYFPKGSQAANEVESAKQEIIKTRWRIHNPINRMGNRYINHYGPK</sequence>
<dbReference type="PANTHER" id="PTHR23185">
    <property type="entry name" value="PROTEIN VIRILIZER HOMOLOG"/>
    <property type="match status" value="1"/>
</dbReference>